<sequence>MDGADREESPITEDWNAACQKMRELFDAAAFEKNIPLANWACTTDNVKNELYSVMDVLTTVLANTDSGTVRQKCLDLFHFFDVVKPRSNCGPNWMQYITGPMCPLPAVLLGIIKNASISRTVRITAAKLYVSINNVRAPQMDGSVCKTLAQTLMNEPESEELAGEIRVFQHICLRSLYSELFRTAGVVREEILHDGFLDYLYGQLEAVKTHPFNGFLTTLLNVFGKFIDFEQIYDHRSSRTFYRILANFKSSNICLRLIISMFRKHPRRAKNFCDAGLFVALLRDMRFSTVIFWNILWMLEDTRSEGLLDYCIGIDCEGILQQHIKNHPDVRDERVAAVIQRLHDAKKTKGDVFEKNFRDQPNFYQRKAPGYNEIVIYIFTSFSALLNFFIIICAARSSLPIAHDISLINGIYLTLTIFIFFTIHKEYVAPIFIYGVMQAVHTVYLLSLVSTIISLKIQLSTNPKRTYNMFIPINNAYDFTQTNYNHLRVGLMVALCVSVAMFVFNVNIMEEQAGHILIEFPVQNNTNYLCTCQQCGRNIPVKKRCLVCGHLNTYSCDLMRHLRTAHGATKQETGKGGTFSEACKYGTYDVFECSCQQIFKTLWDLRSHERHEHQAAPEYVQYVYYPVVNY</sequence>
<keyword evidence="1" id="KW-0472">Membrane</keyword>
<feature type="transmembrane region" description="Helical" evidence="1">
    <location>
        <begin position="408"/>
        <end position="426"/>
    </location>
</feature>
<evidence type="ECO:0000313" key="3">
    <source>
        <dbReference type="Proteomes" id="UP001175271"/>
    </source>
</evidence>
<evidence type="ECO:0000313" key="2">
    <source>
        <dbReference type="EMBL" id="KAK0405562.1"/>
    </source>
</evidence>
<feature type="transmembrane region" description="Helical" evidence="1">
    <location>
        <begin position="490"/>
        <end position="509"/>
    </location>
</feature>
<feature type="transmembrane region" description="Helical" evidence="1">
    <location>
        <begin position="375"/>
        <end position="396"/>
    </location>
</feature>
<organism evidence="2 3">
    <name type="scientific">Steinernema hermaphroditum</name>
    <dbReference type="NCBI Taxonomy" id="289476"/>
    <lineage>
        <taxon>Eukaryota</taxon>
        <taxon>Metazoa</taxon>
        <taxon>Ecdysozoa</taxon>
        <taxon>Nematoda</taxon>
        <taxon>Chromadorea</taxon>
        <taxon>Rhabditida</taxon>
        <taxon>Tylenchina</taxon>
        <taxon>Panagrolaimomorpha</taxon>
        <taxon>Strongyloidoidea</taxon>
        <taxon>Steinernematidae</taxon>
        <taxon>Steinernema</taxon>
    </lineage>
</organism>
<proteinExistence type="predicted"/>
<accession>A0AA39HGR9</accession>
<keyword evidence="1" id="KW-0812">Transmembrane</keyword>
<keyword evidence="1" id="KW-1133">Transmembrane helix</keyword>
<comment type="caution">
    <text evidence="2">The sequence shown here is derived from an EMBL/GenBank/DDBJ whole genome shotgun (WGS) entry which is preliminary data.</text>
</comment>
<dbReference type="AlphaFoldDB" id="A0AA39HGR9"/>
<protein>
    <submittedName>
        <fullName evidence="2">Uncharacterized protein</fullName>
    </submittedName>
</protein>
<dbReference type="EMBL" id="JAUCMV010000004">
    <property type="protein sequence ID" value="KAK0405562.1"/>
    <property type="molecule type" value="Genomic_DNA"/>
</dbReference>
<evidence type="ECO:0000256" key="1">
    <source>
        <dbReference type="SAM" id="Phobius"/>
    </source>
</evidence>
<gene>
    <name evidence="2" type="ORF">QR680_018059</name>
</gene>
<feature type="transmembrane region" description="Helical" evidence="1">
    <location>
        <begin position="432"/>
        <end position="456"/>
    </location>
</feature>
<keyword evidence="3" id="KW-1185">Reference proteome</keyword>
<dbReference type="Proteomes" id="UP001175271">
    <property type="component" value="Unassembled WGS sequence"/>
</dbReference>
<name>A0AA39HGR9_9BILA</name>
<reference evidence="2" key="1">
    <citation type="submission" date="2023-06" db="EMBL/GenBank/DDBJ databases">
        <title>Genomic analysis of the entomopathogenic nematode Steinernema hermaphroditum.</title>
        <authorList>
            <person name="Schwarz E.M."/>
            <person name="Heppert J.K."/>
            <person name="Baniya A."/>
            <person name="Schwartz H.T."/>
            <person name="Tan C.-H."/>
            <person name="Antoshechkin I."/>
            <person name="Sternberg P.W."/>
            <person name="Goodrich-Blair H."/>
            <person name="Dillman A.R."/>
        </authorList>
    </citation>
    <scope>NUCLEOTIDE SEQUENCE</scope>
    <source>
        <strain evidence="2">PS9179</strain>
        <tissue evidence="2">Whole animal</tissue>
    </source>
</reference>